<dbReference type="SUPFAM" id="SSF52016">
    <property type="entry name" value="LeuD/IlvD-like"/>
    <property type="match status" value="1"/>
</dbReference>
<name>X1F6D7_9ZZZZ</name>
<protein>
    <recommendedName>
        <fullName evidence="3">Aconitase A/isopropylmalate dehydratase small subunit swivel domain-containing protein</fullName>
    </recommendedName>
</protein>
<dbReference type="AlphaFoldDB" id="X1F6D7"/>
<gene>
    <name evidence="4" type="ORF">S03H2_13991</name>
</gene>
<accession>X1F6D7</accession>
<sequence>MRLQGKVWKFGDNVDTDLIIPARFLNISDIDGLARNCFADIRPNFMDMIIPGDIIVAGRNFGCGSSREHAPMAIKGAGISVIIAE</sequence>
<evidence type="ECO:0000259" key="3">
    <source>
        <dbReference type="Pfam" id="PF00694"/>
    </source>
</evidence>
<evidence type="ECO:0000256" key="1">
    <source>
        <dbReference type="ARBA" id="ARBA00009869"/>
    </source>
</evidence>
<dbReference type="InterPro" id="IPR015928">
    <property type="entry name" value="Aconitase/3IPM_dehydase_swvl"/>
</dbReference>
<dbReference type="Pfam" id="PF00694">
    <property type="entry name" value="Aconitase_C"/>
    <property type="match status" value="1"/>
</dbReference>
<comment type="similarity">
    <text evidence="1">Belongs to the LeuD family. LeuD type 2 subfamily.</text>
</comment>
<organism evidence="4">
    <name type="scientific">marine sediment metagenome</name>
    <dbReference type="NCBI Taxonomy" id="412755"/>
    <lineage>
        <taxon>unclassified sequences</taxon>
        <taxon>metagenomes</taxon>
        <taxon>ecological metagenomes</taxon>
    </lineage>
</organism>
<dbReference type="Gene3D" id="3.20.19.10">
    <property type="entry name" value="Aconitase, domain 4"/>
    <property type="match status" value="1"/>
</dbReference>
<feature type="domain" description="Aconitase A/isopropylmalate dehydratase small subunit swivel" evidence="3">
    <location>
        <begin position="54"/>
        <end position="85"/>
    </location>
</feature>
<dbReference type="PANTHER" id="PTHR43345">
    <property type="entry name" value="3-ISOPROPYLMALATE DEHYDRATASE SMALL SUBUNIT 2-RELATED-RELATED"/>
    <property type="match status" value="1"/>
</dbReference>
<proteinExistence type="inferred from homology"/>
<dbReference type="GO" id="GO:0016836">
    <property type="term" value="F:hydro-lyase activity"/>
    <property type="evidence" value="ECO:0007669"/>
    <property type="project" value="InterPro"/>
</dbReference>
<comment type="caution">
    <text evidence="4">The sequence shown here is derived from an EMBL/GenBank/DDBJ whole genome shotgun (WGS) entry which is preliminary data.</text>
</comment>
<feature type="non-terminal residue" evidence="4">
    <location>
        <position position="85"/>
    </location>
</feature>
<dbReference type="InterPro" id="IPR000573">
    <property type="entry name" value="AconitaseA/IPMdHydase_ssu_swvl"/>
</dbReference>
<keyword evidence="2" id="KW-0456">Lyase</keyword>
<dbReference type="PANTHER" id="PTHR43345:SF2">
    <property type="entry name" value="3-ISOPROPYLMALATE DEHYDRATASE SMALL SUBUNIT 1"/>
    <property type="match status" value="1"/>
</dbReference>
<dbReference type="InterPro" id="IPR050075">
    <property type="entry name" value="LeuD"/>
</dbReference>
<dbReference type="EMBL" id="BARU01007094">
    <property type="protein sequence ID" value="GAH41201.1"/>
    <property type="molecule type" value="Genomic_DNA"/>
</dbReference>
<reference evidence="4" key="1">
    <citation type="journal article" date="2014" name="Front. Microbiol.">
        <title>High frequency of phylogenetically diverse reductive dehalogenase-homologous genes in deep subseafloor sedimentary metagenomes.</title>
        <authorList>
            <person name="Kawai M."/>
            <person name="Futagami T."/>
            <person name="Toyoda A."/>
            <person name="Takaki Y."/>
            <person name="Nishi S."/>
            <person name="Hori S."/>
            <person name="Arai W."/>
            <person name="Tsubouchi T."/>
            <person name="Morono Y."/>
            <person name="Uchiyama I."/>
            <person name="Ito T."/>
            <person name="Fujiyama A."/>
            <person name="Inagaki F."/>
            <person name="Takami H."/>
        </authorList>
    </citation>
    <scope>NUCLEOTIDE SEQUENCE</scope>
    <source>
        <strain evidence="4">Expedition CK06-06</strain>
    </source>
</reference>
<dbReference type="InterPro" id="IPR011827">
    <property type="entry name" value="LeuD_type2/HacB/DmdB"/>
</dbReference>
<dbReference type="NCBIfam" id="TIGR02087">
    <property type="entry name" value="LEUD_arch"/>
    <property type="match status" value="1"/>
</dbReference>
<evidence type="ECO:0000313" key="4">
    <source>
        <dbReference type="EMBL" id="GAH41201.1"/>
    </source>
</evidence>
<evidence type="ECO:0000256" key="2">
    <source>
        <dbReference type="ARBA" id="ARBA00023239"/>
    </source>
</evidence>